<evidence type="ECO:0000313" key="3">
    <source>
        <dbReference type="Proteomes" id="UP000321058"/>
    </source>
</evidence>
<protein>
    <submittedName>
        <fullName evidence="2">CoA transferase</fullName>
    </submittedName>
</protein>
<keyword evidence="3" id="KW-1185">Reference proteome</keyword>
<accession>A0A512NM25</accession>
<dbReference type="EMBL" id="BKAJ01000146">
    <property type="protein sequence ID" value="GEP60001.1"/>
    <property type="molecule type" value="Genomic_DNA"/>
</dbReference>
<dbReference type="PANTHER" id="PTHR48207">
    <property type="entry name" value="SUCCINATE--HYDROXYMETHYLGLUTARATE COA-TRANSFERASE"/>
    <property type="match status" value="1"/>
</dbReference>
<keyword evidence="1 2" id="KW-0808">Transferase</keyword>
<dbReference type="Proteomes" id="UP000321058">
    <property type="component" value="Unassembled WGS sequence"/>
</dbReference>
<dbReference type="PANTHER" id="PTHR48207:SF3">
    <property type="entry name" value="SUCCINATE--HYDROXYMETHYLGLUTARATE COA-TRANSFERASE"/>
    <property type="match status" value="1"/>
</dbReference>
<dbReference type="Gene3D" id="3.30.1540.10">
    <property type="entry name" value="formyl-coa transferase, domain 3"/>
    <property type="match status" value="1"/>
</dbReference>
<dbReference type="InterPro" id="IPR050483">
    <property type="entry name" value="CoA-transferase_III_domain"/>
</dbReference>
<dbReference type="AlphaFoldDB" id="A0A512NM25"/>
<organism evidence="2 3">
    <name type="scientific">Reyranella soli</name>
    <dbReference type="NCBI Taxonomy" id="1230389"/>
    <lineage>
        <taxon>Bacteria</taxon>
        <taxon>Pseudomonadati</taxon>
        <taxon>Pseudomonadota</taxon>
        <taxon>Alphaproteobacteria</taxon>
        <taxon>Hyphomicrobiales</taxon>
        <taxon>Reyranellaceae</taxon>
        <taxon>Reyranella</taxon>
    </lineage>
</organism>
<dbReference type="Pfam" id="PF02515">
    <property type="entry name" value="CoA_transf_3"/>
    <property type="match status" value="1"/>
</dbReference>
<dbReference type="GO" id="GO:0008410">
    <property type="term" value="F:CoA-transferase activity"/>
    <property type="evidence" value="ECO:0007669"/>
    <property type="project" value="TreeGrafter"/>
</dbReference>
<name>A0A512NM25_9HYPH</name>
<dbReference type="RefSeq" id="WP_147155369.1">
    <property type="nucleotide sequence ID" value="NZ_BKAJ01000146.1"/>
</dbReference>
<sequence>MTTESLPLRRFTIVEVNDAGVPLCLRLATSLAAKIAADLGADVLKIEPPGGDPVRQAPPLLPSGASALFQFLNTSKRSLVLDLGTESGRANLMQLLDRSHACLFEEPASIASLARAAKATPIEIAAFPAEMDAAARPVSELAIQALGGLMHMIGEPERKPLKLGGHQASCAAGLTAFTGLAAALAARDAGQRAPHVRVSLAEVMQWVNWKAASGAAATGVSPGREGKASEFQVMPCRDGHVAVVYTVTQWPATRTLIGDPRLNDEKFATRAGRRKNIAELYAIIAPWFTDKTRAEIQKTAQSKGVPFGPIFTPAELLETEQYVARGFLAKMTHPEIGKLLIPQLPVQWNGRSFAPRPAPSLERAELAA</sequence>
<evidence type="ECO:0000256" key="1">
    <source>
        <dbReference type="ARBA" id="ARBA00022679"/>
    </source>
</evidence>
<dbReference type="OrthoDB" id="7955822at2"/>
<reference evidence="2 3" key="1">
    <citation type="submission" date="2019-07" db="EMBL/GenBank/DDBJ databases">
        <title>Whole genome shotgun sequence of Reyranella soli NBRC 108950.</title>
        <authorList>
            <person name="Hosoyama A."/>
            <person name="Uohara A."/>
            <person name="Ohji S."/>
            <person name="Ichikawa N."/>
        </authorList>
    </citation>
    <scope>NUCLEOTIDE SEQUENCE [LARGE SCALE GENOMIC DNA]</scope>
    <source>
        <strain evidence="2 3">NBRC 108950</strain>
    </source>
</reference>
<comment type="caution">
    <text evidence="2">The sequence shown here is derived from an EMBL/GenBank/DDBJ whole genome shotgun (WGS) entry which is preliminary data.</text>
</comment>
<evidence type="ECO:0000313" key="2">
    <source>
        <dbReference type="EMBL" id="GEP60001.1"/>
    </source>
</evidence>
<dbReference type="InterPro" id="IPR044855">
    <property type="entry name" value="CoA-Trfase_III_dom3_sf"/>
</dbReference>
<dbReference type="InterPro" id="IPR023606">
    <property type="entry name" value="CoA-Trfase_III_dom_1_sf"/>
</dbReference>
<dbReference type="InterPro" id="IPR003673">
    <property type="entry name" value="CoA-Trfase_fam_III"/>
</dbReference>
<dbReference type="Gene3D" id="3.40.50.10540">
    <property type="entry name" value="Crotonobetainyl-coa:carnitine coa-transferase, domain 1"/>
    <property type="match status" value="1"/>
</dbReference>
<gene>
    <name evidence="2" type="ORF">RSO01_71670</name>
</gene>
<dbReference type="SUPFAM" id="SSF89796">
    <property type="entry name" value="CoA-transferase family III (CaiB/BaiF)"/>
    <property type="match status" value="1"/>
</dbReference>
<proteinExistence type="predicted"/>